<evidence type="ECO:0000313" key="2">
    <source>
        <dbReference type="EMBL" id="KXH53582.1"/>
    </source>
</evidence>
<dbReference type="PANTHER" id="PTHR28527:SF1">
    <property type="entry name" value="SWI5-DEPENDENT RECOMBINATION DNA REPAIR PROTEIN 1"/>
    <property type="match status" value="1"/>
</dbReference>
<feature type="compositionally biased region" description="Low complexity" evidence="1">
    <location>
        <begin position="109"/>
        <end position="132"/>
    </location>
</feature>
<dbReference type="EMBL" id="JFBX01000011">
    <property type="protein sequence ID" value="KXH53582.1"/>
    <property type="molecule type" value="Genomic_DNA"/>
</dbReference>
<reference evidence="2 3" key="1">
    <citation type="submission" date="2014-02" db="EMBL/GenBank/DDBJ databases">
        <title>The genome sequence of Colletotrichum simmondsii CBS122122.</title>
        <authorList>
            <person name="Baroncelli R."/>
            <person name="Thon M.R."/>
        </authorList>
    </citation>
    <scope>NUCLEOTIDE SEQUENCE [LARGE SCALE GENOMIC DNA]</scope>
    <source>
        <strain evidence="2 3">CBS122122</strain>
    </source>
</reference>
<evidence type="ECO:0000256" key="1">
    <source>
        <dbReference type="SAM" id="MobiDB-lite"/>
    </source>
</evidence>
<dbReference type="Proteomes" id="UP000070328">
    <property type="component" value="Unassembled WGS sequence"/>
</dbReference>
<dbReference type="OrthoDB" id="27934at2759"/>
<sequence>MFTPAAKRRRVDAANETLRKPFRSPLVQRDRGRDQDPGPERTRKVSTADVAAAAAAEDPAAEEDGDCDSAAPAATDPAAASSPSFARGAATTTPRYATEKFATPGKRGVSGTFTSTSTATPAVTPTPTRRPFSVPRARGLQLTGASPSPLRTTTAGSYGGPGARKTGPGLGFVSGGNKSEREAEGREEILRQAERIRGPVGEGETDEELVELIGKWRAASRIAAEEVFEGSRERVEGMGGLKAWRRARREDEVRFMAMLEGEKGAGRARRGGCEEWEGDDERDHGEEGGGEGIDEEEEAEEEEFTMGTMLRSMNIDFEIIGYDEDTGWWRDG</sequence>
<feature type="compositionally biased region" description="Basic and acidic residues" evidence="1">
    <location>
        <begin position="28"/>
        <end position="43"/>
    </location>
</feature>
<name>A0A135TZT9_9PEZI</name>
<gene>
    <name evidence="2" type="ORF">CSIM01_08852</name>
</gene>
<feature type="compositionally biased region" description="Polar residues" evidence="1">
    <location>
        <begin position="143"/>
        <end position="156"/>
    </location>
</feature>
<organism evidence="2 3">
    <name type="scientific">Colletotrichum simmondsii</name>
    <dbReference type="NCBI Taxonomy" id="703756"/>
    <lineage>
        <taxon>Eukaryota</taxon>
        <taxon>Fungi</taxon>
        <taxon>Dikarya</taxon>
        <taxon>Ascomycota</taxon>
        <taxon>Pezizomycotina</taxon>
        <taxon>Sordariomycetes</taxon>
        <taxon>Hypocreomycetidae</taxon>
        <taxon>Glomerellales</taxon>
        <taxon>Glomerellaceae</taxon>
        <taxon>Colletotrichum</taxon>
        <taxon>Colletotrichum acutatum species complex</taxon>
    </lineage>
</organism>
<feature type="compositionally biased region" description="Low complexity" evidence="1">
    <location>
        <begin position="69"/>
        <end position="90"/>
    </location>
</feature>
<feature type="compositionally biased region" description="Basic residues" evidence="1">
    <location>
        <begin position="1"/>
        <end position="10"/>
    </location>
</feature>
<keyword evidence="3" id="KW-1185">Reference proteome</keyword>
<dbReference type="PANTHER" id="PTHR28527">
    <property type="entry name" value="MATING-TYPE SWITCHING PROTEIN SWI2-RELATED"/>
    <property type="match status" value="1"/>
</dbReference>
<dbReference type="Gene3D" id="6.10.140.1020">
    <property type="match status" value="1"/>
</dbReference>
<proteinExistence type="predicted"/>
<dbReference type="GO" id="GO:0006310">
    <property type="term" value="P:DNA recombination"/>
    <property type="evidence" value="ECO:0007669"/>
    <property type="project" value="TreeGrafter"/>
</dbReference>
<feature type="region of interest" description="Disordered" evidence="1">
    <location>
        <begin position="264"/>
        <end position="304"/>
    </location>
</feature>
<protein>
    <submittedName>
        <fullName evidence="2">DNA repair protein Dds20/Mei5</fullName>
    </submittedName>
</protein>
<feature type="compositionally biased region" description="Gly residues" evidence="1">
    <location>
        <begin position="157"/>
        <end position="174"/>
    </location>
</feature>
<comment type="caution">
    <text evidence="2">The sequence shown here is derived from an EMBL/GenBank/DDBJ whole genome shotgun (WGS) entry which is preliminary data.</text>
</comment>
<dbReference type="AlphaFoldDB" id="A0A135TZT9"/>
<evidence type="ECO:0000313" key="3">
    <source>
        <dbReference type="Proteomes" id="UP000070328"/>
    </source>
</evidence>
<accession>A0A135TZT9</accession>
<feature type="compositionally biased region" description="Acidic residues" evidence="1">
    <location>
        <begin position="288"/>
        <end position="304"/>
    </location>
</feature>
<feature type="region of interest" description="Disordered" evidence="1">
    <location>
        <begin position="1"/>
        <end position="186"/>
    </location>
</feature>
<feature type="compositionally biased region" description="Low complexity" evidence="1">
    <location>
        <begin position="48"/>
        <end position="58"/>
    </location>
</feature>